<gene>
    <name evidence="2" type="ORF">MFU01_54380</name>
</gene>
<protein>
    <submittedName>
        <fullName evidence="2">Uncharacterized protein</fullName>
    </submittedName>
</protein>
<name>A0A511T897_MYXFU</name>
<organism evidence="2 3">
    <name type="scientific">Myxococcus fulvus</name>
    <dbReference type="NCBI Taxonomy" id="33"/>
    <lineage>
        <taxon>Bacteria</taxon>
        <taxon>Pseudomonadati</taxon>
        <taxon>Myxococcota</taxon>
        <taxon>Myxococcia</taxon>
        <taxon>Myxococcales</taxon>
        <taxon>Cystobacterineae</taxon>
        <taxon>Myxococcaceae</taxon>
        <taxon>Myxococcus</taxon>
    </lineage>
</organism>
<accession>A0A511T897</accession>
<sequence length="103" mass="11158">MTNIEEPGSPSRTTTRPAGRNRVHTGSGARPTGSLSLEGMVGTAGEPSASFSGFRESGDTTGNAVDRLIVMPPSDTEWIRMTDVSTVRNCRWEENFIPAARRY</sequence>
<dbReference type="EMBL" id="BJXR01000039">
    <property type="protein sequence ID" value="GEN10401.1"/>
    <property type="molecule type" value="Genomic_DNA"/>
</dbReference>
<evidence type="ECO:0000313" key="3">
    <source>
        <dbReference type="Proteomes" id="UP000321514"/>
    </source>
</evidence>
<proteinExistence type="predicted"/>
<reference evidence="2 3" key="1">
    <citation type="submission" date="2019-07" db="EMBL/GenBank/DDBJ databases">
        <title>Whole genome shotgun sequence of Myxococcus fulvus NBRC 100333.</title>
        <authorList>
            <person name="Hosoyama A."/>
            <person name="Uohara A."/>
            <person name="Ohji S."/>
            <person name="Ichikawa N."/>
        </authorList>
    </citation>
    <scope>NUCLEOTIDE SEQUENCE [LARGE SCALE GENOMIC DNA]</scope>
    <source>
        <strain evidence="2 3">NBRC 100333</strain>
    </source>
</reference>
<evidence type="ECO:0000256" key="1">
    <source>
        <dbReference type="SAM" id="MobiDB-lite"/>
    </source>
</evidence>
<feature type="region of interest" description="Disordered" evidence="1">
    <location>
        <begin position="1"/>
        <end position="65"/>
    </location>
</feature>
<evidence type="ECO:0000313" key="2">
    <source>
        <dbReference type="EMBL" id="GEN10401.1"/>
    </source>
</evidence>
<comment type="caution">
    <text evidence="2">The sequence shown here is derived from an EMBL/GenBank/DDBJ whole genome shotgun (WGS) entry which is preliminary data.</text>
</comment>
<dbReference type="AlphaFoldDB" id="A0A511T897"/>
<dbReference type="Proteomes" id="UP000321514">
    <property type="component" value="Unassembled WGS sequence"/>
</dbReference>